<dbReference type="AlphaFoldDB" id="A0A5C6M7I1"/>
<reference evidence="1 2" key="2">
    <citation type="submission" date="2019-08" db="EMBL/GenBank/DDBJ databases">
        <authorList>
            <person name="Henke P."/>
        </authorList>
    </citation>
    <scope>NUCLEOTIDE SEQUENCE [LARGE SCALE GENOMIC DNA]</scope>
    <source>
        <strain evidence="1">Phe10_nw2017</strain>
    </source>
</reference>
<dbReference type="EMBL" id="SRHE01000110">
    <property type="protein sequence ID" value="TWW10119.1"/>
    <property type="molecule type" value="Genomic_DNA"/>
</dbReference>
<protein>
    <submittedName>
        <fullName evidence="1">Uncharacterized protein</fullName>
    </submittedName>
</protein>
<organism evidence="1 2">
    <name type="scientific">Planctomyces bekefii</name>
    <dbReference type="NCBI Taxonomy" id="1653850"/>
    <lineage>
        <taxon>Bacteria</taxon>
        <taxon>Pseudomonadati</taxon>
        <taxon>Planctomycetota</taxon>
        <taxon>Planctomycetia</taxon>
        <taxon>Planctomycetales</taxon>
        <taxon>Planctomycetaceae</taxon>
        <taxon>Planctomyces</taxon>
    </lineage>
</organism>
<proteinExistence type="predicted"/>
<sequence length="80" mass="9645">MVKVNESLVYVVETKGREDLDDIEKIKRLKVWCDDVNINQSKTKFLPLYVKQDLWNSLDTKPRDFKSFTKVFEDEHLRIR</sequence>
<evidence type="ECO:0000313" key="1">
    <source>
        <dbReference type="EMBL" id="TWW10119.1"/>
    </source>
</evidence>
<gene>
    <name evidence="1" type="ORF">E3A20_07760</name>
</gene>
<accession>A0A5C6M7I1</accession>
<name>A0A5C6M7I1_9PLAN</name>
<keyword evidence="2" id="KW-1185">Reference proteome</keyword>
<evidence type="ECO:0000313" key="2">
    <source>
        <dbReference type="Proteomes" id="UP000321083"/>
    </source>
</evidence>
<dbReference type="Proteomes" id="UP000321083">
    <property type="component" value="Unassembled WGS sequence"/>
</dbReference>
<comment type="caution">
    <text evidence="1">The sequence shown here is derived from an EMBL/GenBank/DDBJ whole genome shotgun (WGS) entry which is preliminary data.</text>
</comment>
<reference evidence="1 2" key="1">
    <citation type="submission" date="2019-08" db="EMBL/GenBank/DDBJ databases">
        <title>100 year-old enigma solved: identification of Planctomyces bekefii, the type genus and species of the phylum Planctomycetes.</title>
        <authorList>
            <person name="Svetlana D.N."/>
            <person name="Overmann J."/>
        </authorList>
    </citation>
    <scope>NUCLEOTIDE SEQUENCE [LARGE SCALE GENOMIC DNA]</scope>
    <source>
        <strain evidence="1">Phe10_nw2017</strain>
    </source>
</reference>